<dbReference type="SUPFAM" id="SSF63748">
    <property type="entry name" value="Tudor/PWWP/MBT"/>
    <property type="match status" value="3"/>
</dbReference>
<dbReference type="SMART" id="SM00333">
    <property type="entry name" value="TUDOR"/>
    <property type="match status" value="3"/>
</dbReference>
<dbReference type="PANTHER" id="PTHR16442:SF1">
    <property type="entry name" value="RING FINGER PROTEIN 17"/>
    <property type="match status" value="1"/>
</dbReference>
<dbReference type="AlphaFoldDB" id="A0A7R8W700"/>
<dbReference type="Pfam" id="PF00567">
    <property type="entry name" value="TUDOR"/>
    <property type="match status" value="3"/>
</dbReference>
<feature type="region of interest" description="Disordered" evidence="1">
    <location>
        <begin position="120"/>
        <end position="160"/>
    </location>
</feature>
<dbReference type="GO" id="GO:0005737">
    <property type="term" value="C:cytoplasm"/>
    <property type="evidence" value="ECO:0007669"/>
    <property type="project" value="UniProtKB-ARBA"/>
</dbReference>
<feature type="region of interest" description="Disordered" evidence="1">
    <location>
        <begin position="426"/>
        <end position="454"/>
    </location>
</feature>
<dbReference type="FunFam" id="2.30.30.140:FF:000018">
    <property type="entry name" value="Serine/threonine-protein kinase 31"/>
    <property type="match status" value="1"/>
</dbReference>
<organism evidence="2">
    <name type="scientific">Cyprideis torosa</name>
    <dbReference type="NCBI Taxonomy" id="163714"/>
    <lineage>
        <taxon>Eukaryota</taxon>
        <taxon>Metazoa</taxon>
        <taxon>Ecdysozoa</taxon>
        <taxon>Arthropoda</taxon>
        <taxon>Crustacea</taxon>
        <taxon>Oligostraca</taxon>
        <taxon>Ostracoda</taxon>
        <taxon>Podocopa</taxon>
        <taxon>Podocopida</taxon>
        <taxon>Cytherocopina</taxon>
        <taxon>Cytheroidea</taxon>
        <taxon>Cytherideidae</taxon>
        <taxon>Cyprideis</taxon>
    </lineage>
</organism>
<feature type="region of interest" description="Disordered" evidence="1">
    <location>
        <begin position="664"/>
        <end position="697"/>
    </location>
</feature>
<dbReference type="InterPro" id="IPR002999">
    <property type="entry name" value="Tudor"/>
</dbReference>
<dbReference type="EMBL" id="OB660467">
    <property type="protein sequence ID" value="CAD7224930.1"/>
    <property type="molecule type" value="Genomic_DNA"/>
</dbReference>
<gene>
    <name evidence="2" type="ORF">CTOB1V02_LOCUS2879</name>
</gene>
<name>A0A7R8W700_9CRUS</name>
<dbReference type="PANTHER" id="PTHR16442">
    <property type="entry name" value="RING FINGER PROTEIN 17"/>
    <property type="match status" value="1"/>
</dbReference>
<evidence type="ECO:0000313" key="2">
    <source>
        <dbReference type="EMBL" id="CAD7224930.1"/>
    </source>
</evidence>
<protein>
    <submittedName>
        <fullName evidence="2">Uncharacterized protein</fullName>
    </submittedName>
</protein>
<dbReference type="OrthoDB" id="9989103at2759"/>
<feature type="compositionally biased region" description="Low complexity" evidence="1">
    <location>
        <begin position="437"/>
        <end position="454"/>
    </location>
</feature>
<evidence type="ECO:0000256" key="1">
    <source>
        <dbReference type="SAM" id="MobiDB-lite"/>
    </source>
</evidence>
<sequence length="942" mass="106074">MSSLSDVPAEFRKLCCQAHLCKLADVAPLENEDRFSQSAAQKLMELISNRILKIDDVVELLDNDDPACSTKYSVLLCDTIGDRDISINAKLVDLKLVRSTGEGSLCVEIPVLGSGAAFSRGQRQWGGPRRPSARPSNVRQSQSPSSAPAQPPASEPPAEVVGVTTIGGAPAKVELDPAFMSNPALKYGEPRQLIQTDARQTFLPVRLLRVESPSMFTVRPMDINFFNKFSEMHAHLQKAYGGKEKAKESSLHNSIRQGTYVVVFDEREYKEWFRAEIKHMNHETETAKVYLIDIGEERQGVPFRLIHPMDDVARQTKMVTIPCCLTGIKPATGKWPQRATELLEELAERHEDVLYMYRRGAPGPDKVVPIDLLGAILKRGGPLEMDTWEYRGFSHYLYDSGLAIPDPDIPPSVIRTPLVEDDLLGRVDQTSSQGPVATSTRSPSPTHSHASSTTNVSMDLLTSNPITHESSLRERVYRGYCGWLPSVYIPDKIFCGTPTHFDVKDGTFYIIHCVAQEPWLLYIRAAIQSIMASKDEAPKQKDIQWVVGEPCIALFIDQKWYRGVVAEIKRNREAAGVLFVDYGNIEEVPFSGMRRETLFKDIPLQCMRLRLSHIAQKWESDPKKSELVGEHIKLNFIEQPVYVSVDSYSKGVYYVRLVIDSPTSEQPGNGGGPGSEERARKKRKRANRGPYDELPAPTCFKQENEGEYLPVIVSHVDEVYPAAVHLQPAISPEGAKTDFEQMLLHRQCIFEEKVRELNDNWHTLKPLPLEKWKAGSPCCAMYSVDQRWYRGKIVRVDGKSAKVLFVDYGNWEKRQLSSLLDLPEEYVALPKMSWSCVMLGVRPFPGPREVWLKAAVTAIQKRVRPDNRNSPILAKFKTTESPFGVELLEPYPGDPSGYRHVLQPLATDDILQLKLSDDRMEHYYALLEEQKAYGELQPSIAN</sequence>
<accession>A0A7R8W700</accession>
<dbReference type="PROSITE" id="PS50304">
    <property type="entry name" value="TUDOR"/>
    <property type="match status" value="2"/>
</dbReference>
<proteinExistence type="predicted"/>
<feature type="compositionally biased region" description="Low complexity" evidence="1">
    <location>
        <begin position="120"/>
        <end position="130"/>
    </location>
</feature>
<dbReference type="Gene3D" id="2.30.30.140">
    <property type="match status" value="2"/>
</dbReference>
<reference evidence="2" key="1">
    <citation type="submission" date="2020-11" db="EMBL/GenBank/DDBJ databases">
        <authorList>
            <person name="Tran Van P."/>
        </authorList>
    </citation>
    <scope>NUCLEOTIDE SEQUENCE</scope>
</reference>
<dbReference type="InterPro" id="IPR035437">
    <property type="entry name" value="SNase_OB-fold_sf"/>
</dbReference>
<dbReference type="Gene3D" id="2.40.50.90">
    <property type="match status" value="4"/>
</dbReference>